<dbReference type="AlphaFoldDB" id="A0A179RZV8"/>
<protein>
    <submittedName>
        <fullName evidence="2">Uncharacterized protein</fullName>
    </submittedName>
</protein>
<evidence type="ECO:0000313" key="3">
    <source>
        <dbReference type="Proteomes" id="UP000078316"/>
    </source>
</evidence>
<dbReference type="STRING" id="427683.A5481_26970"/>
<feature type="region of interest" description="Disordered" evidence="1">
    <location>
        <begin position="1"/>
        <end position="20"/>
    </location>
</feature>
<proteinExistence type="predicted"/>
<dbReference type="OrthoDB" id="7568253at2"/>
<dbReference type="Proteomes" id="UP000078316">
    <property type="component" value="Unassembled WGS sequence"/>
</dbReference>
<dbReference type="EMBL" id="LWHQ01000063">
    <property type="protein sequence ID" value="OAS18190.1"/>
    <property type="molecule type" value="Genomic_DNA"/>
</dbReference>
<reference evidence="2 3" key="1">
    <citation type="submission" date="2016-04" db="EMBL/GenBank/DDBJ databases">
        <authorList>
            <person name="Evans L.H."/>
            <person name="Alamgir A."/>
            <person name="Owens N."/>
            <person name="Weber N.D."/>
            <person name="Virtaneva K."/>
            <person name="Barbian K."/>
            <person name="Babar A."/>
            <person name="Rosenke K."/>
        </authorList>
    </citation>
    <scope>NUCLEOTIDE SEQUENCE [LARGE SCALE GENOMIC DNA]</scope>
    <source>
        <strain evidence="2 3">PMB02</strain>
    </source>
</reference>
<evidence type="ECO:0000313" key="2">
    <source>
        <dbReference type="EMBL" id="OAS18190.1"/>
    </source>
</evidence>
<gene>
    <name evidence="2" type="ORF">A5481_26970</name>
</gene>
<sequence>MDSPTLGLRKRSHRSRVTNGTSLLPDVDGRSLWARRMRDLIALHLADLGGEGAVSEAEKSIVRRVATLTVELERMEVAFATAGEASADALDLYQRTAGNLRRLLEAVGLRRRPRDVTPDLRDYIEGNAA</sequence>
<organism evidence="2 3">
    <name type="scientific">Methylobacterium platani</name>
    <dbReference type="NCBI Taxonomy" id="427683"/>
    <lineage>
        <taxon>Bacteria</taxon>
        <taxon>Pseudomonadati</taxon>
        <taxon>Pseudomonadota</taxon>
        <taxon>Alphaproteobacteria</taxon>
        <taxon>Hyphomicrobiales</taxon>
        <taxon>Methylobacteriaceae</taxon>
        <taxon>Methylobacterium</taxon>
    </lineage>
</organism>
<name>A0A179RZV8_9HYPH</name>
<accession>A0A179RZV8</accession>
<evidence type="ECO:0000256" key="1">
    <source>
        <dbReference type="SAM" id="MobiDB-lite"/>
    </source>
</evidence>
<comment type="caution">
    <text evidence="2">The sequence shown here is derived from an EMBL/GenBank/DDBJ whole genome shotgun (WGS) entry which is preliminary data.</text>
</comment>